<evidence type="ECO:0008006" key="5">
    <source>
        <dbReference type="Google" id="ProtNLM"/>
    </source>
</evidence>
<name>A0A0D6PEU1_9PROT</name>
<feature type="chain" id="PRO_5010168585" description="EF-hand domain-containing protein" evidence="2">
    <location>
        <begin position="20"/>
        <end position="129"/>
    </location>
</feature>
<comment type="caution">
    <text evidence="3">The sequence shown here is derived from an EMBL/GenBank/DDBJ whole genome shotgun (WGS) entry which is preliminary data.</text>
</comment>
<feature type="region of interest" description="Disordered" evidence="1">
    <location>
        <begin position="27"/>
        <end position="47"/>
    </location>
</feature>
<proteinExistence type="predicted"/>
<reference evidence="3 4" key="1">
    <citation type="submission" date="2012-11" db="EMBL/GenBank/DDBJ databases">
        <title>Whole genome sequence of Acidocella aminolytica 101 = DSM 11237.</title>
        <authorList>
            <person name="Azuma Y."/>
            <person name="Higashiura N."/>
            <person name="Hirakawa H."/>
            <person name="Matsushita K."/>
        </authorList>
    </citation>
    <scope>NUCLEOTIDE SEQUENCE [LARGE SCALE GENOMIC DNA]</scope>
    <source>
        <strain evidence="4">101 / DSM 11237</strain>
    </source>
</reference>
<sequence length="129" mass="14215">MRRILLASVLALAPAVAFAQGADDNANPPLPPSGIGGPGAGWSHQGKRHHWMSPEQILMAFYAANTSHDGHLTLAQAKAANFKPVVEHFSEIDANKKGYVTFYDIQAWRLDEFAKHLEKRADELRAKDQ</sequence>
<evidence type="ECO:0000313" key="3">
    <source>
        <dbReference type="EMBL" id="GAN79379.1"/>
    </source>
</evidence>
<evidence type="ECO:0000256" key="1">
    <source>
        <dbReference type="SAM" id="MobiDB-lite"/>
    </source>
</evidence>
<organism evidence="3 4">
    <name type="scientific">Acidocella aminolytica 101 = DSM 11237</name>
    <dbReference type="NCBI Taxonomy" id="1120923"/>
    <lineage>
        <taxon>Bacteria</taxon>
        <taxon>Pseudomonadati</taxon>
        <taxon>Pseudomonadota</taxon>
        <taxon>Alphaproteobacteria</taxon>
        <taxon>Acetobacterales</taxon>
        <taxon>Acidocellaceae</taxon>
        <taxon>Acidocella</taxon>
    </lineage>
</organism>
<keyword evidence="4" id="KW-1185">Reference proteome</keyword>
<accession>A0A0D6PEU1</accession>
<protein>
    <recommendedName>
        <fullName evidence="5">EF-hand domain-containing protein</fullName>
    </recommendedName>
</protein>
<dbReference type="RefSeq" id="WP_052948299.1">
    <property type="nucleotide sequence ID" value="NZ_FQVJ01000002.1"/>
</dbReference>
<keyword evidence="2" id="KW-0732">Signal</keyword>
<dbReference type="STRING" id="1120923.SAMN02746095_00375"/>
<dbReference type="EMBL" id="BANC01000020">
    <property type="protein sequence ID" value="GAN79379.1"/>
    <property type="molecule type" value="Genomic_DNA"/>
</dbReference>
<dbReference type="Proteomes" id="UP000032668">
    <property type="component" value="Unassembled WGS sequence"/>
</dbReference>
<evidence type="ECO:0000313" key="4">
    <source>
        <dbReference type="Proteomes" id="UP000032668"/>
    </source>
</evidence>
<evidence type="ECO:0000256" key="2">
    <source>
        <dbReference type="SAM" id="SignalP"/>
    </source>
</evidence>
<dbReference type="AlphaFoldDB" id="A0A0D6PEU1"/>
<dbReference type="InterPro" id="IPR011992">
    <property type="entry name" value="EF-hand-dom_pair"/>
</dbReference>
<gene>
    <name evidence="3" type="ORF">Aam_020_143</name>
</gene>
<feature type="signal peptide" evidence="2">
    <location>
        <begin position="1"/>
        <end position="19"/>
    </location>
</feature>
<dbReference type="SUPFAM" id="SSF47473">
    <property type="entry name" value="EF-hand"/>
    <property type="match status" value="1"/>
</dbReference>